<keyword evidence="5" id="KW-1175">Viral attachment to host cell pilus</keyword>
<dbReference type="GO" id="GO:0039666">
    <property type="term" value="P:virion attachment to host cell pilus"/>
    <property type="evidence" value="ECO:0007669"/>
    <property type="project" value="UniProtKB-KW"/>
</dbReference>
<evidence type="ECO:0000256" key="2">
    <source>
        <dbReference type="ARBA" id="ARBA00022581"/>
    </source>
</evidence>
<keyword evidence="2" id="KW-0945">Host-virus interaction</keyword>
<keyword evidence="3" id="KW-1161">Viral attachment to host cell</keyword>
<name>A0A514CZ34_9VIRU</name>
<evidence type="ECO:0000256" key="4">
    <source>
        <dbReference type="ARBA" id="ARBA00022844"/>
    </source>
</evidence>
<organism evidence="8">
    <name type="scientific">Leviviridae sp</name>
    <dbReference type="NCBI Taxonomy" id="2027243"/>
    <lineage>
        <taxon>Viruses</taxon>
        <taxon>Riboviria</taxon>
        <taxon>Orthornavirae</taxon>
        <taxon>Lenarviricota</taxon>
        <taxon>Leviviricetes</taxon>
        <taxon>Norzivirales</taxon>
        <taxon>Fiersviridae</taxon>
    </lineage>
</organism>
<keyword evidence="4" id="KW-0946">Virion</keyword>
<evidence type="ECO:0000256" key="5">
    <source>
        <dbReference type="ARBA" id="ARBA00023104"/>
    </source>
</evidence>
<sequence length="442" mass="49785">MPTPDRDQTVSGLMTYTNRNLRTGETSSGSLGTYSVFKDKEITGSVRTANFRNLRPALRPLNHYSHFKGTLTDPRSSFKTFSQAPGGDVIEWVYSMNAQAFGCDPTVPPGWAAENPYHMVLNKILSELNQGRSNLMVTMAEMDKTAAHLAHTAERLFKVVKALKSARYDDFTKALGLTTTRRQKQRFVTGLKKAVSRDGVSDQKFKYKKSFAIKRTREESHVSDFLSDTWLEYSYGWKPMLQDAYGIAEATASVFNEYSNVVRTATGRSKTSYRNHAKDRPSGNQVIYEAQVHDEIWMKMEVRYRIPTEHMNPGVAFGLMNPLEVAWELVPFSFVADWFLPVGDAIRGLTAYNGLEFAGGWYSYRHARTFTNKVYGAGESIIGGVRWFGQSGGAEVTNVEYDQARVLLSEFPYYGFPEFKDPRSFAHAASAIALLQSLFLRG</sequence>
<dbReference type="Pfam" id="PF03863">
    <property type="entry name" value="Phage_mat-A"/>
    <property type="match status" value="1"/>
</dbReference>
<evidence type="ECO:0000256" key="3">
    <source>
        <dbReference type="ARBA" id="ARBA00022804"/>
    </source>
</evidence>
<dbReference type="GO" id="GO:0044423">
    <property type="term" value="C:virion component"/>
    <property type="evidence" value="ECO:0007669"/>
    <property type="project" value="UniProtKB-KW"/>
</dbReference>
<gene>
    <name evidence="8" type="ORF">H1Bulk29156_000002</name>
</gene>
<evidence type="ECO:0000256" key="6">
    <source>
        <dbReference type="ARBA" id="ARBA00023296"/>
    </source>
</evidence>
<evidence type="ECO:0000256" key="1">
    <source>
        <dbReference type="ARBA" id="ARBA00004328"/>
    </source>
</evidence>
<comment type="subcellular location">
    <subcellularLocation>
        <location evidence="1">Virion</location>
    </subcellularLocation>
</comment>
<evidence type="ECO:0000313" key="8">
    <source>
        <dbReference type="EMBL" id="QDH86626.1"/>
    </source>
</evidence>
<dbReference type="InterPro" id="IPR005563">
    <property type="entry name" value="A_protein"/>
</dbReference>
<dbReference type="EMBL" id="MN032809">
    <property type="protein sequence ID" value="QDH86626.1"/>
    <property type="molecule type" value="Genomic_RNA"/>
</dbReference>
<protein>
    <recommendedName>
        <fullName evidence="9">Maturation</fullName>
    </recommendedName>
</protein>
<reference evidence="8" key="1">
    <citation type="submission" date="2019-05" db="EMBL/GenBank/DDBJ databases">
        <title>Metatranscriptomic reconstruction reveals RNA viruses with the potential to shape carbon cycling in soil.</title>
        <authorList>
            <person name="Starr E.P."/>
            <person name="Nuccio E."/>
            <person name="Pett-Ridge J."/>
            <person name="Banfield J.F."/>
            <person name="Firestone M.K."/>
        </authorList>
    </citation>
    <scope>NUCLEOTIDE SEQUENCE</scope>
    <source>
        <strain evidence="8">H1_Bulk_29_scaffold_156</strain>
    </source>
</reference>
<proteinExistence type="inferred from homology"/>
<comment type="similarity">
    <text evidence="7">Belongs to the Leviviricetes maturation protein family.</text>
</comment>
<accession>A0A514CZ34</accession>
<evidence type="ECO:0000256" key="7">
    <source>
        <dbReference type="ARBA" id="ARBA00035110"/>
    </source>
</evidence>
<evidence type="ECO:0008006" key="9">
    <source>
        <dbReference type="Google" id="ProtNLM"/>
    </source>
</evidence>
<keyword evidence="6" id="KW-1160">Virus entry into host cell</keyword>